<evidence type="ECO:0000313" key="1">
    <source>
        <dbReference type="EMBL" id="OXZ31143.1"/>
    </source>
</evidence>
<reference evidence="2" key="1">
    <citation type="submission" date="2017-04" db="EMBL/GenBank/DDBJ databases">
        <title>Finegoldia magna isolated from orthopedic joint implant-associated infections.</title>
        <authorList>
            <person name="Bjorklund S."/>
            <person name="Bruggemann H."/>
            <person name="Jensen A."/>
            <person name="Hellmark B."/>
            <person name="Soderquist B."/>
        </authorList>
    </citation>
    <scope>NUCLEOTIDE SEQUENCE [LARGE SCALE GENOMIC DNA]</scope>
    <source>
        <strain evidence="2">12T273</strain>
    </source>
</reference>
<organism evidence="1 2">
    <name type="scientific">Finegoldia magna</name>
    <name type="common">Peptostreptococcus magnus</name>
    <dbReference type="NCBI Taxonomy" id="1260"/>
    <lineage>
        <taxon>Bacteria</taxon>
        <taxon>Bacillati</taxon>
        <taxon>Bacillota</taxon>
        <taxon>Tissierellia</taxon>
        <taxon>Tissierellales</taxon>
        <taxon>Peptoniphilaceae</taxon>
        <taxon>Finegoldia</taxon>
    </lineage>
</organism>
<protein>
    <submittedName>
        <fullName evidence="1">GNAT family N-acetyltransferase</fullName>
    </submittedName>
</protein>
<dbReference type="InterPro" id="IPR000182">
    <property type="entry name" value="GNAT_dom"/>
</dbReference>
<dbReference type="PROSITE" id="PS51186">
    <property type="entry name" value="GNAT"/>
    <property type="match status" value="1"/>
</dbReference>
<dbReference type="RefSeq" id="WP_094209012.1">
    <property type="nucleotide sequence ID" value="NZ_JAGZFQ010000054.1"/>
</dbReference>
<keyword evidence="1" id="KW-0808">Transferase</keyword>
<proteinExistence type="predicted"/>
<dbReference type="AlphaFoldDB" id="A0A233VFJ1"/>
<name>A0A233VFJ1_FINMA</name>
<dbReference type="GO" id="GO:0016747">
    <property type="term" value="F:acyltransferase activity, transferring groups other than amino-acyl groups"/>
    <property type="evidence" value="ECO:0007669"/>
    <property type="project" value="InterPro"/>
</dbReference>
<sequence>MNTHIKTFEQLTTKELFHIYKLRVDTFVVEQQCPYHEIDDIDLESHHIYFQQGKDILAYCRLYKQNDACHIGRVIASPKNKGYGTQIMKTTIKFASDILHAQSINIEAQTYAKNFYEKLGFIQTSEPFDEDGIPHIQMKYIVS</sequence>
<accession>A0A233VFJ1</accession>
<dbReference type="SUPFAM" id="SSF55729">
    <property type="entry name" value="Acyl-CoA N-acyltransferases (Nat)"/>
    <property type="match status" value="1"/>
</dbReference>
<evidence type="ECO:0000313" key="2">
    <source>
        <dbReference type="Proteomes" id="UP000215546"/>
    </source>
</evidence>
<gene>
    <name evidence="1" type="ORF">B9N55_08625</name>
</gene>
<dbReference type="InterPro" id="IPR016181">
    <property type="entry name" value="Acyl_CoA_acyltransferase"/>
</dbReference>
<dbReference type="Proteomes" id="UP000215546">
    <property type="component" value="Unassembled WGS sequence"/>
</dbReference>
<dbReference type="Gene3D" id="3.40.630.30">
    <property type="match status" value="1"/>
</dbReference>
<comment type="caution">
    <text evidence="1">The sequence shown here is derived from an EMBL/GenBank/DDBJ whole genome shotgun (WGS) entry which is preliminary data.</text>
</comment>
<dbReference type="EMBL" id="NDYE01000019">
    <property type="protein sequence ID" value="OXZ31143.1"/>
    <property type="molecule type" value="Genomic_DNA"/>
</dbReference>
<dbReference type="Pfam" id="PF13673">
    <property type="entry name" value="Acetyltransf_10"/>
    <property type="match status" value="1"/>
</dbReference>